<organism evidence="2 3">
    <name type="scientific">Mariniradius sediminis</name>
    <dbReference type="NCBI Taxonomy" id="2909237"/>
    <lineage>
        <taxon>Bacteria</taxon>
        <taxon>Pseudomonadati</taxon>
        <taxon>Bacteroidota</taxon>
        <taxon>Cytophagia</taxon>
        <taxon>Cytophagales</taxon>
        <taxon>Cyclobacteriaceae</taxon>
        <taxon>Mariniradius</taxon>
    </lineage>
</organism>
<comment type="caution">
    <text evidence="2">The sequence shown here is derived from an EMBL/GenBank/DDBJ whole genome shotgun (WGS) entry which is preliminary data.</text>
</comment>
<reference evidence="2 3" key="1">
    <citation type="submission" date="2022-01" db="EMBL/GenBank/DDBJ databases">
        <title>Mariniradius saccharolyticus sp. nov., isolated from sediment of a river.</title>
        <authorList>
            <person name="Liu H."/>
        </authorList>
    </citation>
    <scope>NUCLEOTIDE SEQUENCE [LARGE SCALE GENOMIC DNA]</scope>
    <source>
        <strain evidence="2 3">RY-2</strain>
    </source>
</reference>
<feature type="domain" description="ThuA-like" evidence="1">
    <location>
        <begin position="104"/>
        <end position="305"/>
    </location>
</feature>
<dbReference type="Gene3D" id="3.40.50.880">
    <property type="match status" value="1"/>
</dbReference>
<proteinExistence type="predicted"/>
<dbReference type="Pfam" id="PF06283">
    <property type="entry name" value="ThuA"/>
    <property type="match status" value="1"/>
</dbReference>
<dbReference type="RefSeq" id="WP_234860774.1">
    <property type="nucleotide sequence ID" value="NZ_JAKEVZ010000004.1"/>
</dbReference>
<dbReference type="InterPro" id="IPR029010">
    <property type="entry name" value="ThuA-like"/>
</dbReference>
<evidence type="ECO:0000313" key="2">
    <source>
        <dbReference type="EMBL" id="MCF1750695.1"/>
    </source>
</evidence>
<accession>A0ABS9BTM9</accession>
<name>A0ABS9BTM9_9BACT</name>
<dbReference type="SUPFAM" id="SSF52317">
    <property type="entry name" value="Class I glutamine amidotransferase-like"/>
    <property type="match status" value="1"/>
</dbReference>
<evidence type="ECO:0000259" key="1">
    <source>
        <dbReference type="Pfam" id="PF06283"/>
    </source>
</evidence>
<evidence type="ECO:0000313" key="3">
    <source>
        <dbReference type="Proteomes" id="UP001201449"/>
    </source>
</evidence>
<sequence length="345" mass="38892">MKTNAFIQKSSFLPLIFTFLFLFILEKSHAQDGISWLRFEGKSGPGKGKHIVLVSGDDEYRSEEALPMMAKILSQHHGFTCTVLFAIEPETGHIKPDYQNNIPGLEHLREADLMILFTRFRELPDEQTKYFEEYLLTGKPIIGIRTATHAFHYGKNKTSPYFKYHWQNPEGPWKGGFGQKIFGETWVAHHGDHGKEGARGLPDGVQQLNDHPILRGVRDIWVPSDVYSIKNLSAEAQVLIHGQSTQGMTAAAPLMWEKSVMPVAWTKNYQIEGGKAGKAFVSTMGASIDLVSKDLRRMYVNAVYWSLGMGDQVKPDLNVEIVGSYEPSMFGFGTYRKGMKVGDFR</sequence>
<gene>
    <name evidence="2" type="ORF">L0U89_06400</name>
</gene>
<dbReference type="EMBL" id="JAKEVZ010000004">
    <property type="protein sequence ID" value="MCF1750695.1"/>
    <property type="molecule type" value="Genomic_DNA"/>
</dbReference>
<keyword evidence="3" id="KW-1185">Reference proteome</keyword>
<protein>
    <submittedName>
        <fullName evidence="2">ThuA domain-containing protein</fullName>
    </submittedName>
</protein>
<dbReference type="InterPro" id="IPR029062">
    <property type="entry name" value="Class_I_gatase-like"/>
</dbReference>
<dbReference type="Proteomes" id="UP001201449">
    <property type="component" value="Unassembled WGS sequence"/>
</dbReference>